<dbReference type="EMBL" id="AGNK02001092">
    <property type="status" value="NOT_ANNOTATED_CDS"/>
    <property type="molecule type" value="Genomic_DNA"/>
</dbReference>
<dbReference type="Gramene" id="KQL24523">
    <property type="protein sequence ID" value="KQL24523"/>
    <property type="gene ID" value="SETIT_033568mg"/>
</dbReference>
<proteinExistence type="predicted"/>
<evidence type="ECO:0000313" key="1">
    <source>
        <dbReference type="EnsemblPlants" id="KQL24523"/>
    </source>
</evidence>
<reference evidence="1" key="2">
    <citation type="submission" date="2018-08" db="UniProtKB">
        <authorList>
            <consortium name="EnsemblPlants"/>
        </authorList>
    </citation>
    <scope>IDENTIFICATION</scope>
    <source>
        <strain evidence="1">Yugu1</strain>
    </source>
</reference>
<dbReference type="HOGENOM" id="CLU_3208525_0_0_1"/>
<reference evidence="2" key="1">
    <citation type="journal article" date="2012" name="Nat. Biotechnol.">
        <title>Reference genome sequence of the model plant Setaria.</title>
        <authorList>
            <person name="Bennetzen J.L."/>
            <person name="Schmutz J."/>
            <person name="Wang H."/>
            <person name="Percifield R."/>
            <person name="Hawkins J."/>
            <person name="Pontaroli A.C."/>
            <person name="Estep M."/>
            <person name="Feng L."/>
            <person name="Vaughn J.N."/>
            <person name="Grimwood J."/>
            <person name="Jenkins J."/>
            <person name="Barry K."/>
            <person name="Lindquist E."/>
            <person name="Hellsten U."/>
            <person name="Deshpande S."/>
            <person name="Wang X."/>
            <person name="Wu X."/>
            <person name="Mitros T."/>
            <person name="Triplett J."/>
            <person name="Yang X."/>
            <person name="Ye C.Y."/>
            <person name="Mauro-Herrera M."/>
            <person name="Wang L."/>
            <person name="Li P."/>
            <person name="Sharma M."/>
            <person name="Sharma R."/>
            <person name="Ronald P.C."/>
            <person name="Panaud O."/>
            <person name="Kellogg E.A."/>
            <person name="Brutnell T.P."/>
            <person name="Doust A.N."/>
            <person name="Tuskan G.A."/>
            <person name="Rokhsar D."/>
            <person name="Devos K.M."/>
        </authorList>
    </citation>
    <scope>NUCLEOTIDE SEQUENCE [LARGE SCALE GENOMIC DNA]</scope>
    <source>
        <strain evidence="2">cv. Yugu1</strain>
    </source>
</reference>
<organism evidence="1 2">
    <name type="scientific">Setaria italica</name>
    <name type="common">Foxtail millet</name>
    <name type="synonym">Panicum italicum</name>
    <dbReference type="NCBI Taxonomy" id="4555"/>
    <lineage>
        <taxon>Eukaryota</taxon>
        <taxon>Viridiplantae</taxon>
        <taxon>Streptophyta</taxon>
        <taxon>Embryophyta</taxon>
        <taxon>Tracheophyta</taxon>
        <taxon>Spermatophyta</taxon>
        <taxon>Magnoliopsida</taxon>
        <taxon>Liliopsida</taxon>
        <taxon>Poales</taxon>
        <taxon>Poaceae</taxon>
        <taxon>PACMAD clade</taxon>
        <taxon>Panicoideae</taxon>
        <taxon>Panicodae</taxon>
        <taxon>Paniceae</taxon>
        <taxon>Cenchrinae</taxon>
        <taxon>Setaria</taxon>
    </lineage>
</organism>
<evidence type="ECO:0000313" key="2">
    <source>
        <dbReference type="Proteomes" id="UP000004995"/>
    </source>
</evidence>
<dbReference type="AlphaFoldDB" id="K4A3W5"/>
<dbReference type="EnsemblPlants" id="KQL24523">
    <property type="protein sequence ID" value="KQL24523"/>
    <property type="gene ID" value="SETIT_033568mg"/>
</dbReference>
<protein>
    <submittedName>
        <fullName evidence="1">Uncharacterized protein</fullName>
    </submittedName>
</protein>
<keyword evidence="2" id="KW-1185">Reference proteome</keyword>
<name>K4A3W5_SETIT</name>
<dbReference type="InParanoid" id="K4A3W5"/>
<dbReference type="Proteomes" id="UP000004995">
    <property type="component" value="Unassembled WGS sequence"/>
</dbReference>
<sequence length="45" mass="4586">MRGDAAAACCSCSRGSCVARRSLGISGLQLQYLLVYILGHAAGDA</sequence>
<accession>K4A3W5</accession>